<dbReference type="InterPro" id="IPR013083">
    <property type="entry name" value="Znf_RING/FYVE/PHD"/>
</dbReference>
<dbReference type="PROSITE" id="PS50089">
    <property type="entry name" value="ZF_RING_2"/>
    <property type="match status" value="1"/>
</dbReference>
<proteinExistence type="predicted"/>
<dbReference type="GO" id="GO:0061630">
    <property type="term" value="F:ubiquitin protein ligase activity"/>
    <property type="evidence" value="ECO:0007669"/>
    <property type="project" value="UniProtKB-EC"/>
</dbReference>
<dbReference type="Gene3D" id="3.30.40.10">
    <property type="entry name" value="Zinc/RING finger domain, C3HC4 (zinc finger)"/>
    <property type="match status" value="1"/>
</dbReference>
<name>A0A1X0NRX0_9TRYP</name>
<dbReference type="SMART" id="SM00184">
    <property type="entry name" value="RING"/>
    <property type="match status" value="1"/>
</dbReference>
<protein>
    <submittedName>
        <fullName evidence="3">Zinc finger family protein</fullName>
    </submittedName>
</protein>
<dbReference type="GO" id="GO:0016567">
    <property type="term" value="P:protein ubiquitination"/>
    <property type="evidence" value="ECO:0007669"/>
    <property type="project" value="TreeGrafter"/>
</dbReference>
<dbReference type="GeneID" id="39987596"/>
<dbReference type="VEuPathDB" id="TriTrypDB:TM35_000252250"/>
<keyword evidence="1" id="KW-0479">Metal-binding</keyword>
<dbReference type="PANTHER" id="PTHR22996:SF0">
    <property type="entry name" value="RE60872P-RELATED"/>
    <property type="match status" value="1"/>
</dbReference>
<dbReference type="AlphaFoldDB" id="A0A1X0NRX0"/>
<dbReference type="InterPro" id="IPR001841">
    <property type="entry name" value="Znf_RING"/>
</dbReference>
<dbReference type="InterPro" id="IPR045194">
    <property type="entry name" value="MGRN1/RNF157-like"/>
</dbReference>
<dbReference type="PANTHER" id="PTHR22996">
    <property type="entry name" value="MAHOGUNIN"/>
    <property type="match status" value="1"/>
</dbReference>
<gene>
    <name evidence="3" type="ORF">TM35_000252250</name>
</gene>
<keyword evidence="1" id="KW-0863">Zinc-finger</keyword>
<reference evidence="3 4" key="1">
    <citation type="submission" date="2017-03" db="EMBL/GenBank/DDBJ databases">
        <title>An alternative strategy for trypanosome survival in the mammalian bloodstream revealed through genome and transcriptome analysis of the ubiquitous bovine parasite Trypanosoma (Megatrypanum) theileri.</title>
        <authorList>
            <person name="Kelly S."/>
            <person name="Ivens A."/>
            <person name="Mott A."/>
            <person name="O'Neill E."/>
            <person name="Emms D."/>
            <person name="Macleod O."/>
            <person name="Voorheis P."/>
            <person name="Matthews J."/>
            <person name="Matthews K."/>
            <person name="Carrington M."/>
        </authorList>
    </citation>
    <scope>NUCLEOTIDE SEQUENCE [LARGE SCALE GENOMIC DNA]</scope>
    <source>
        <strain evidence="3">Edinburgh</strain>
    </source>
</reference>
<dbReference type="GO" id="GO:0008270">
    <property type="term" value="F:zinc ion binding"/>
    <property type="evidence" value="ECO:0007669"/>
    <property type="project" value="UniProtKB-KW"/>
</dbReference>
<comment type="caution">
    <text evidence="3">The sequence shown here is derived from an EMBL/GenBank/DDBJ whole genome shotgun (WGS) entry which is preliminary data.</text>
</comment>
<feature type="domain" description="RING-type" evidence="2">
    <location>
        <begin position="317"/>
        <end position="357"/>
    </location>
</feature>
<keyword evidence="1" id="KW-0862">Zinc</keyword>
<dbReference type="Pfam" id="PF13920">
    <property type="entry name" value="zf-C3HC4_3"/>
    <property type="match status" value="1"/>
</dbReference>
<sequence>MGNRHPAPVQQTTAPRSFFLVVGGPSIRYIRDPPARGPLIFDVETEQPDDNESVQRAETVQLQVAVPSRQSFKLKQVNPGNKNFGFLLSFSLGMIKPGKMLRVLAGVDIEYVPGEGVQLMQSKKSQNPFCVYEVVHPEDFEEEIEVSEVLHLEKLSHTAMSADESGAKRLTYAPIVIELMYEVTVETETTTTSSQEDVYENLSERETLVDHMQSTSSHSTTPSPSVATNIGVHTMRIVQYTFLDFPDAALERTALTSFLRDENGNNADRPVYEAKVARQLLQRGTEVYELDDVFDLGACDDISDEMDEAEAEEAGLCVICLTNPKDTILLPCRHMCLCHDCVAVLLLQPNNRCPVCRSAIARHMTA</sequence>
<evidence type="ECO:0000256" key="1">
    <source>
        <dbReference type="PROSITE-ProRule" id="PRU00175"/>
    </source>
</evidence>
<dbReference type="OrthoDB" id="1711136at2759"/>
<organism evidence="3 4">
    <name type="scientific">Trypanosoma theileri</name>
    <dbReference type="NCBI Taxonomy" id="67003"/>
    <lineage>
        <taxon>Eukaryota</taxon>
        <taxon>Discoba</taxon>
        <taxon>Euglenozoa</taxon>
        <taxon>Kinetoplastea</taxon>
        <taxon>Metakinetoplastina</taxon>
        <taxon>Trypanosomatida</taxon>
        <taxon>Trypanosomatidae</taxon>
        <taxon>Trypanosoma</taxon>
    </lineage>
</organism>
<evidence type="ECO:0000313" key="3">
    <source>
        <dbReference type="EMBL" id="ORC86929.1"/>
    </source>
</evidence>
<keyword evidence="4" id="KW-1185">Reference proteome</keyword>
<evidence type="ECO:0000313" key="4">
    <source>
        <dbReference type="Proteomes" id="UP000192257"/>
    </source>
</evidence>
<accession>A0A1X0NRX0</accession>
<dbReference type="RefSeq" id="XP_028880995.1">
    <property type="nucleotide sequence ID" value="XM_029027816.1"/>
</dbReference>
<dbReference type="EMBL" id="NBCO01000025">
    <property type="protein sequence ID" value="ORC86929.1"/>
    <property type="molecule type" value="Genomic_DNA"/>
</dbReference>
<evidence type="ECO:0000259" key="2">
    <source>
        <dbReference type="PROSITE" id="PS50089"/>
    </source>
</evidence>
<dbReference type="Proteomes" id="UP000192257">
    <property type="component" value="Unassembled WGS sequence"/>
</dbReference>
<dbReference type="SUPFAM" id="SSF57850">
    <property type="entry name" value="RING/U-box"/>
    <property type="match status" value="1"/>
</dbReference>